<keyword evidence="2" id="KW-1133">Transmembrane helix</keyword>
<dbReference type="AlphaFoldDB" id="A0A937D4A2"/>
<proteinExistence type="predicted"/>
<reference evidence="3" key="1">
    <citation type="submission" date="2021-01" db="EMBL/GenBank/DDBJ databases">
        <title>Microvirga sp.</title>
        <authorList>
            <person name="Kim M.K."/>
        </authorList>
    </citation>
    <scope>NUCLEOTIDE SEQUENCE</scope>
    <source>
        <strain evidence="3">5420S-16</strain>
    </source>
</reference>
<name>A0A937D4A2_9HYPH</name>
<comment type="caution">
    <text evidence="3">The sequence shown here is derived from an EMBL/GenBank/DDBJ whole genome shotgun (WGS) entry which is preliminary data.</text>
</comment>
<dbReference type="Proteomes" id="UP000605848">
    <property type="component" value="Unassembled WGS sequence"/>
</dbReference>
<sequence>MVGHRPNGEAHSGHRTRGRVTTPSPKPPGLSSVLERNIHALNKRRQREIAEATAQEKLAEAITRFTGSMLFVYIHLAIFGFWIVANLGWIPGVPQWDESFVVLAMWASVEAIFLSTFVLISQNRMQAAADKRADLDLQISLLAEHEITKMATQVAAMAERMGVKTEVDEEIDEITQNVAPEAVLDEIEATQPKAN</sequence>
<dbReference type="EMBL" id="JAEQMY010000351">
    <property type="protein sequence ID" value="MBL0408632.1"/>
    <property type="molecule type" value="Genomic_DNA"/>
</dbReference>
<evidence type="ECO:0000256" key="1">
    <source>
        <dbReference type="SAM" id="MobiDB-lite"/>
    </source>
</evidence>
<keyword evidence="4" id="KW-1185">Reference proteome</keyword>
<keyword evidence="2" id="KW-0812">Transmembrane</keyword>
<feature type="transmembrane region" description="Helical" evidence="2">
    <location>
        <begin position="70"/>
        <end position="89"/>
    </location>
</feature>
<feature type="transmembrane region" description="Helical" evidence="2">
    <location>
        <begin position="101"/>
        <end position="121"/>
    </location>
</feature>
<dbReference type="RefSeq" id="WP_202066649.1">
    <property type="nucleotide sequence ID" value="NZ_JAEQMY010000351.1"/>
</dbReference>
<evidence type="ECO:0000313" key="4">
    <source>
        <dbReference type="Proteomes" id="UP000605848"/>
    </source>
</evidence>
<keyword evidence="2" id="KW-0472">Membrane</keyword>
<gene>
    <name evidence="3" type="ORF">JKG68_32775</name>
</gene>
<organism evidence="3 4">
    <name type="scientific">Microvirga aerilata</name>
    <dbReference type="NCBI Taxonomy" id="670292"/>
    <lineage>
        <taxon>Bacteria</taxon>
        <taxon>Pseudomonadati</taxon>
        <taxon>Pseudomonadota</taxon>
        <taxon>Alphaproteobacteria</taxon>
        <taxon>Hyphomicrobiales</taxon>
        <taxon>Methylobacteriaceae</taxon>
        <taxon>Microvirga</taxon>
    </lineage>
</organism>
<evidence type="ECO:0000313" key="3">
    <source>
        <dbReference type="EMBL" id="MBL0408632.1"/>
    </source>
</evidence>
<evidence type="ECO:0000256" key="2">
    <source>
        <dbReference type="SAM" id="Phobius"/>
    </source>
</evidence>
<feature type="compositionally biased region" description="Basic and acidic residues" evidence="1">
    <location>
        <begin position="1"/>
        <end position="12"/>
    </location>
</feature>
<feature type="region of interest" description="Disordered" evidence="1">
    <location>
        <begin position="1"/>
        <end position="29"/>
    </location>
</feature>
<protein>
    <submittedName>
        <fullName evidence="3">DUF1003 domain-containing protein</fullName>
    </submittedName>
</protein>
<dbReference type="Pfam" id="PF06210">
    <property type="entry name" value="DUF1003"/>
    <property type="match status" value="1"/>
</dbReference>
<accession>A0A937D4A2</accession>
<dbReference type="InterPro" id="IPR010406">
    <property type="entry name" value="DUF1003"/>
</dbReference>